<dbReference type="InterPro" id="IPR041618">
    <property type="entry name" value="PKS_DE"/>
</dbReference>
<evidence type="ECO:0000256" key="3">
    <source>
        <dbReference type="ARBA" id="ARBA00022679"/>
    </source>
</evidence>
<dbReference type="InterPro" id="IPR057326">
    <property type="entry name" value="KR_dom"/>
</dbReference>
<dbReference type="InterPro" id="IPR020841">
    <property type="entry name" value="PKS_Beta-ketoAc_synthase_dom"/>
</dbReference>
<dbReference type="InterPro" id="IPR032821">
    <property type="entry name" value="PKS_assoc"/>
</dbReference>
<dbReference type="InterPro" id="IPR016036">
    <property type="entry name" value="Malonyl_transacylase_ACP-bd"/>
</dbReference>
<dbReference type="InterPro" id="IPR013968">
    <property type="entry name" value="PKS_KR"/>
</dbReference>
<feature type="non-terminal residue" evidence="7">
    <location>
        <position position="1394"/>
    </location>
</feature>
<dbReference type="InterPro" id="IPR014043">
    <property type="entry name" value="Acyl_transferase_dom"/>
</dbReference>
<name>A0ABV8E331_9NOCA</name>
<dbReference type="Pfam" id="PF00550">
    <property type="entry name" value="PP-binding"/>
    <property type="match status" value="1"/>
</dbReference>
<protein>
    <submittedName>
        <fullName evidence="7">Beta-ketoacyl synthase N-terminal-like domain-containing protein</fullName>
    </submittedName>
</protein>
<evidence type="ECO:0000259" key="6">
    <source>
        <dbReference type="PROSITE" id="PS52004"/>
    </source>
</evidence>
<dbReference type="Gene3D" id="3.40.366.10">
    <property type="entry name" value="Malonyl-Coenzyme A Acyl Carrier Protein, domain 2"/>
    <property type="match status" value="2"/>
</dbReference>
<dbReference type="InterPro" id="IPR014030">
    <property type="entry name" value="Ketoacyl_synth_N"/>
</dbReference>
<dbReference type="RefSeq" id="WP_378616278.1">
    <property type="nucleotide sequence ID" value="NZ_JBHSAX010000024.1"/>
</dbReference>
<dbReference type="SMART" id="SM01294">
    <property type="entry name" value="PKS_PP_betabranch"/>
    <property type="match status" value="1"/>
</dbReference>
<dbReference type="Gene3D" id="3.40.50.720">
    <property type="entry name" value="NAD(P)-binding Rossmann-like Domain"/>
    <property type="match status" value="1"/>
</dbReference>
<dbReference type="InterPro" id="IPR018201">
    <property type="entry name" value="Ketoacyl_synth_AS"/>
</dbReference>
<dbReference type="SMART" id="SM00823">
    <property type="entry name" value="PKS_PP"/>
    <property type="match status" value="1"/>
</dbReference>
<dbReference type="Pfam" id="PF08659">
    <property type="entry name" value="KR"/>
    <property type="match status" value="1"/>
</dbReference>
<dbReference type="InterPro" id="IPR014031">
    <property type="entry name" value="Ketoacyl_synth_C"/>
</dbReference>
<dbReference type="Pfam" id="PF16197">
    <property type="entry name" value="KAsynt_C_assoc"/>
    <property type="match status" value="1"/>
</dbReference>
<keyword evidence="4" id="KW-0012">Acyltransferase</keyword>
<dbReference type="PROSITE" id="PS52004">
    <property type="entry name" value="KS3_2"/>
    <property type="match status" value="1"/>
</dbReference>
<dbReference type="InterPro" id="IPR036736">
    <property type="entry name" value="ACP-like_sf"/>
</dbReference>
<keyword evidence="3" id="KW-0808">Transferase</keyword>
<feature type="non-terminal residue" evidence="7">
    <location>
        <position position="1"/>
    </location>
</feature>
<keyword evidence="8" id="KW-1185">Reference proteome</keyword>
<dbReference type="Pfam" id="PF02801">
    <property type="entry name" value="Ketoacyl-synt_C"/>
    <property type="match status" value="1"/>
</dbReference>
<dbReference type="SMART" id="SM00822">
    <property type="entry name" value="PKS_KR"/>
    <property type="match status" value="1"/>
</dbReference>
<dbReference type="PANTHER" id="PTHR43775:SF51">
    <property type="entry name" value="INACTIVE PHENOLPHTHIOCEROL SYNTHESIS POLYKETIDE SYNTHASE TYPE I PKS1-RELATED"/>
    <property type="match status" value="1"/>
</dbReference>
<dbReference type="CDD" id="cd08952">
    <property type="entry name" value="KR_1_SDR_x"/>
    <property type="match status" value="1"/>
</dbReference>
<dbReference type="SUPFAM" id="SSF52151">
    <property type="entry name" value="FabD/lysophospholipase-like"/>
    <property type="match status" value="1"/>
</dbReference>
<dbReference type="SUPFAM" id="SSF51735">
    <property type="entry name" value="NAD(P)-binding Rossmann-fold domains"/>
    <property type="match status" value="2"/>
</dbReference>
<organism evidence="7 8">
    <name type="scientific">Nocardia jiangsuensis</name>
    <dbReference type="NCBI Taxonomy" id="1691563"/>
    <lineage>
        <taxon>Bacteria</taxon>
        <taxon>Bacillati</taxon>
        <taxon>Actinomycetota</taxon>
        <taxon>Actinomycetes</taxon>
        <taxon>Mycobacteriales</taxon>
        <taxon>Nocardiaceae</taxon>
        <taxon>Nocardia</taxon>
    </lineage>
</organism>
<dbReference type="PANTHER" id="PTHR43775">
    <property type="entry name" value="FATTY ACID SYNTHASE"/>
    <property type="match status" value="1"/>
</dbReference>
<dbReference type="InterPro" id="IPR006162">
    <property type="entry name" value="Ppantetheine_attach_site"/>
</dbReference>
<dbReference type="InterPro" id="IPR036291">
    <property type="entry name" value="NAD(P)-bd_dom_sf"/>
</dbReference>
<dbReference type="PROSITE" id="PS50075">
    <property type="entry name" value="CARRIER"/>
    <property type="match status" value="1"/>
</dbReference>
<evidence type="ECO:0000313" key="8">
    <source>
        <dbReference type="Proteomes" id="UP001595696"/>
    </source>
</evidence>
<reference evidence="8" key="1">
    <citation type="journal article" date="2019" name="Int. J. Syst. Evol. Microbiol.">
        <title>The Global Catalogue of Microorganisms (GCM) 10K type strain sequencing project: providing services to taxonomists for standard genome sequencing and annotation.</title>
        <authorList>
            <consortium name="The Broad Institute Genomics Platform"/>
            <consortium name="The Broad Institute Genome Sequencing Center for Infectious Disease"/>
            <person name="Wu L."/>
            <person name="Ma J."/>
        </authorList>
    </citation>
    <scope>NUCLEOTIDE SEQUENCE [LARGE SCALE GENOMIC DNA]</scope>
    <source>
        <strain evidence="8">CGMCC 4.7330</strain>
    </source>
</reference>
<dbReference type="SUPFAM" id="SSF53901">
    <property type="entry name" value="Thiolase-like"/>
    <property type="match status" value="1"/>
</dbReference>
<comment type="caution">
    <text evidence="7">The sequence shown here is derived from an EMBL/GenBank/DDBJ whole genome shotgun (WGS) entry which is preliminary data.</text>
</comment>
<dbReference type="InterPro" id="IPR001227">
    <property type="entry name" value="Ac_transferase_dom_sf"/>
</dbReference>
<dbReference type="PROSITE" id="PS00606">
    <property type="entry name" value="KS3_1"/>
    <property type="match status" value="1"/>
</dbReference>
<proteinExistence type="predicted"/>
<dbReference type="InterPro" id="IPR016039">
    <property type="entry name" value="Thiolase-like"/>
</dbReference>
<dbReference type="Gene3D" id="3.30.70.3290">
    <property type="match status" value="2"/>
</dbReference>
<dbReference type="InterPro" id="IPR009081">
    <property type="entry name" value="PP-bd_ACP"/>
</dbReference>
<dbReference type="Pfam" id="PF00698">
    <property type="entry name" value="Acyl_transf_1"/>
    <property type="match status" value="1"/>
</dbReference>
<dbReference type="Gene3D" id="1.10.1200.10">
    <property type="entry name" value="ACP-like"/>
    <property type="match status" value="1"/>
</dbReference>
<dbReference type="InterPro" id="IPR050091">
    <property type="entry name" value="PKS_NRPS_Biosynth_Enz"/>
</dbReference>
<dbReference type="CDD" id="cd00833">
    <property type="entry name" value="PKS"/>
    <property type="match status" value="1"/>
</dbReference>
<dbReference type="EMBL" id="JBHSAX010000024">
    <property type="protein sequence ID" value="MFC3965947.1"/>
    <property type="molecule type" value="Genomic_DNA"/>
</dbReference>
<feature type="domain" description="Carrier" evidence="5">
    <location>
        <begin position="763"/>
        <end position="838"/>
    </location>
</feature>
<dbReference type="Gene3D" id="3.40.47.10">
    <property type="match status" value="1"/>
</dbReference>
<gene>
    <name evidence="7" type="ORF">ACFO0B_28485</name>
</gene>
<dbReference type="Pfam" id="PF00109">
    <property type="entry name" value="ketoacyl-synt"/>
    <property type="match status" value="1"/>
</dbReference>
<evidence type="ECO:0000259" key="5">
    <source>
        <dbReference type="PROSITE" id="PS50075"/>
    </source>
</evidence>
<dbReference type="InterPro" id="IPR016035">
    <property type="entry name" value="Acyl_Trfase/lysoPLipase"/>
</dbReference>
<dbReference type="SUPFAM" id="SSF47336">
    <property type="entry name" value="ACP-like"/>
    <property type="match status" value="1"/>
</dbReference>
<feature type="domain" description="Ketosynthase family 3 (KS3)" evidence="6">
    <location>
        <begin position="855"/>
        <end position="1279"/>
    </location>
</feature>
<evidence type="ECO:0000256" key="2">
    <source>
        <dbReference type="ARBA" id="ARBA00022553"/>
    </source>
</evidence>
<dbReference type="SUPFAM" id="SSF55048">
    <property type="entry name" value="Probable ACP-binding domain of malonyl-CoA ACP transacylase"/>
    <property type="match status" value="1"/>
</dbReference>
<keyword evidence="1" id="KW-0596">Phosphopantetheine</keyword>
<evidence type="ECO:0000313" key="7">
    <source>
        <dbReference type="EMBL" id="MFC3965947.1"/>
    </source>
</evidence>
<dbReference type="InterPro" id="IPR020806">
    <property type="entry name" value="PKS_PP-bd"/>
</dbReference>
<dbReference type="PROSITE" id="PS00012">
    <property type="entry name" value="PHOSPHOPANTETHEINE"/>
    <property type="match status" value="1"/>
</dbReference>
<accession>A0ABV8E331</accession>
<dbReference type="Proteomes" id="UP001595696">
    <property type="component" value="Unassembled WGS sequence"/>
</dbReference>
<dbReference type="SMART" id="SM00827">
    <property type="entry name" value="PKS_AT"/>
    <property type="match status" value="1"/>
</dbReference>
<evidence type="ECO:0000256" key="4">
    <source>
        <dbReference type="ARBA" id="ARBA00023315"/>
    </source>
</evidence>
<keyword evidence="2" id="KW-0597">Phosphoprotein</keyword>
<dbReference type="Pfam" id="PF18369">
    <property type="entry name" value="PKS_DE"/>
    <property type="match status" value="1"/>
</dbReference>
<dbReference type="SMART" id="SM00825">
    <property type="entry name" value="PKS_KS"/>
    <property type="match status" value="1"/>
</dbReference>
<evidence type="ECO:0000256" key="1">
    <source>
        <dbReference type="ARBA" id="ARBA00022450"/>
    </source>
</evidence>
<sequence>LEDGARVVALRSAALRSLSGSGTMLSVAAPIDERPGVSIAAVNGPDSVVLSGTTEALRQVVDELGEEVRTRWLPVDYASHSPAVEVLREELAQQLAGVAPARSRVPLYSTVTAGVIDTATMDAGYWYENLRTTVDFHGAVTAAHADGFTKLVEVSPHPVLPGTVTVGTLRRDEPEQRRFLLAAAELFVTGTPIDWNFGGRRVPLPTYAFQHRNYWVEPATETADAEFWHRVDRGDTAALATSATPESWEAVLPDLLAWRDRKQTRGRVTSWRYHVTWRPRPARPATAPTGTWLVVAADGDPQADALATALENAGATARIIRPDGADPGERTTWTPSLTGPCSGVVSLLGLAEQPHPRYPTVPTGPAATVSLLQALGAAGIDVPLWCLTRGAVATGPGDELRSPTQALIWGIGRIAALEHPERWGGLLDLPPDLGATEWAAVCSALAADDGEDQLALRPSGVHVRRLAPAPPVRTPAPEDDWAGGTVLVTGGTGALGAHIARWAAGRGTARLLLLGRRGQATPGIDALLAELRATGCPADVVACDVADRDALAGVLAGIPAEFPLTAVIHAAGALDDDLLDALHPARMATPLGAKMAGAWNLHELTADRPLRKFVLFSSFGGVVGSPGQGNYAPANAYLDALAQYRRSRGLPATAVAWGAWAGDGMARQPTVDRFIRHGVPPMAVPDALLAWEAALAADDPAVLIADIDWQKFWIANNAERRNHLYDDIPDLGDRIAELGAPSSGDGRELARQLAGSSTAERYATVLELVRRTVATVLGHTGPGRVDAGRAFRDLGFDSLTAVELRNRLGAATAVRLPATLVFDHPTADAVTAHILGELFGAVAPDERITRAAEPGEPLAVVGMACRYPGGVGSPDELWRLILDGGDAITPFPADRGWDLDALYDPDPDSRGTTYARAGGFLHGAGRFDAAFFGISPREALAMDPQQRLLLETGWEALEHAGIDPRTLRGSDTGVFTGMSYHDYLSGIDTLPDGVEGFVGTGSSASVVSGRIAYLFGLEGPAVTLDTACSSSLVAMHLAAQALRSGECSMALAGGVTVMATPSGFVEFSRQRGLAEDGRCKAFGAAADGFGPAEGVGVVVLERLSDARANGHRVLAVLRGSAVNQDGASNGLTAPNGPSQQRVIRRALDAAGLTTAEVDVVEAHGTGTALGDPIEAQALLATYGQERAEPLWVGSVKSNIGHTQAAAGVAGVIKMVMALRDGVLPATLHVDEPTPHVDWSSGAVSLLTSAREWPVNGHPRRAAVSSFGISGTNAHVILEQAPDAAEPEPVEVDGPVAWALSARGPEALAAQGQRLARWVRAHPELEPVDIGWSLAGTRAVFEDRAVVIGSDRDELLAALDVGVVPGRRAGGLGMIFGGQGSQRPGMGRELARAFP</sequence>